<gene>
    <name evidence="7" type="primary">menD_2</name>
    <name evidence="7" type="ORF">ERS852461_04759</name>
    <name evidence="8" type="ORF">NXW97_13615</name>
</gene>
<evidence type="ECO:0000256" key="3">
    <source>
        <dbReference type="ARBA" id="ARBA00022842"/>
    </source>
</evidence>
<proteinExistence type="predicted"/>
<dbReference type="PANTHER" id="PTHR42916:SF1">
    <property type="entry name" value="PROTEIN PHYLLO, CHLOROPLASTIC"/>
    <property type="match status" value="1"/>
</dbReference>
<organism evidence="7 9">
    <name type="scientific">Bacteroides faecis</name>
    <dbReference type="NCBI Taxonomy" id="674529"/>
    <lineage>
        <taxon>Bacteria</taxon>
        <taxon>Pseudomonadati</taxon>
        <taxon>Bacteroidota</taxon>
        <taxon>Bacteroidia</taxon>
        <taxon>Bacteroidales</taxon>
        <taxon>Bacteroidaceae</taxon>
        <taxon>Bacteroides</taxon>
    </lineage>
</organism>
<dbReference type="Pfam" id="PF02776">
    <property type="entry name" value="TPP_enzyme_N"/>
    <property type="match status" value="1"/>
</dbReference>
<dbReference type="PANTHER" id="PTHR42916">
    <property type="entry name" value="2-SUCCINYL-5-ENOLPYRUVYL-6-HYDROXY-3-CYCLOHEXENE-1-CARBOXYLATE SYNTHASE"/>
    <property type="match status" value="1"/>
</dbReference>
<dbReference type="GeneID" id="69590747"/>
<keyword evidence="3" id="KW-0460">Magnesium</keyword>
<evidence type="ECO:0000313" key="9">
    <source>
        <dbReference type="Proteomes" id="UP000095606"/>
    </source>
</evidence>
<dbReference type="Proteomes" id="UP001204548">
    <property type="component" value="Unassembled WGS sequence"/>
</dbReference>
<dbReference type="GO" id="GO:0046872">
    <property type="term" value="F:metal ion binding"/>
    <property type="evidence" value="ECO:0007669"/>
    <property type="project" value="UniProtKB-KW"/>
</dbReference>
<dbReference type="EC" id="2.2.1.9" evidence="7"/>
<accession>A0A174UYM9</accession>
<feature type="domain" description="Thiamine pyrophosphate enzyme N-terminal TPP-binding" evidence="6">
    <location>
        <begin position="12"/>
        <end position="123"/>
    </location>
</feature>
<dbReference type="GO" id="GO:0009234">
    <property type="term" value="P:menaquinone biosynthetic process"/>
    <property type="evidence" value="ECO:0007669"/>
    <property type="project" value="InterPro"/>
</dbReference>
<dbReference type="Proteomes" id="UP000095606">
    <property type="component" value="Unassembled WGS sequence"/>
</dbReference>
<dbReference type="EMBL" id="CZAE01000034">
    <property type="protein sequence ID" value="CUQ26416.1"/>
    <property type="molecule type" value="Genomic_DNA"/>
</dbReference>
<dbReference type="GO" id="GO:0030976">
    <property type="term" value="F:thiamine pyrophosphate binding"/>
    <property type="evidence" value="ECO:0007669"/>
    <property type="project" value="InterPro"/>
</dbReference>
<dbReference type="Gene3D" id="3.40.50.970">
    <property type="match status" value="2"/>
</dbReference>
<dbReference type="PIRSF" id="PIRSF004983">
    <property type="entry name" value="MenD"/>
    <property type="match status" value="1"/>
</dbReference>
<dbReference type="Gene3D" id="3.40.50.1220">
    <property type="entry name" value="TPP-binding domain"/>
    <property type="match status" value="1"/>
</dbReference>
<dbReference type="SUPFAM" id="SSF52518">
    <property type="entry name" value="Thiamin diphosphate-binding fold (THDP-binding)"/>
    <property type="match status" value="2"/>
</dbReference>
<evidence type="ECO:0000259" key="6">
    <source>
        <dbReference type="Pfam" id="PF02776"/>
    </source>
</evidence>
<dbReference type="GO" id="GO:0070204">
    <property type="term" value="F:2-succinyl-5-enolpyruvyl-6-hydroxy-3-cyclohexene-1-carboxylic-acid synthase activity"/>
    <property type="evidence" value="ECO:0007669"/>
    <property type="project" value="UniProtKB-EC"/>
</dbReference>
<dbReference type="CDD" id="cd07037">
    <property type="entry name" value="TPP_PYR_MenD"/>
    <property type="match status" value="1"/>
</dbReference>
<dbReference type="EMBL" id="JANUTS010000001">
    <property type="protein sequence ID" value="MCS2793036.1"/>
    <property type="molecule type" value="Genomic_DNA"/>
</dbReference>
<dbReference type="InterPro" id="IPR029061">
    <property type="entry name" value="THDP-binding"/>
</dbReference>
<keyword evidence="5" id="KW-0464">Manganese</keyword>
<evidence type="ECO:0000256" key="5">
    <source>
        <dbReference type="ARBA" id="ARBA00023211"/>
    </source>
</evidence>
<keyword evidence="4" id="KW-0786">Thiamine pyrophosphate</keyword>
<dbReference type="RefSeq" id="WP_010537726.1">
    <property type="nucleotide sequence ID" value="NZ_CABMFH010000005.1"/>
</dbReference>
<reference evidence="7 9" key="1">
    <citation type="submission" date="2015-09" db="EMBL/GenBank/DDBJ databases">
        <authorList>
            <consortium name="Pathogen Informatics"/>
        </authorList>
    </citation>
    <scope>NUCLEOTIDE SEQUENCE [LARGE SCALE GENOMIC DNA]</scope>
    <source>
        <strain evidence="7 9">2789STDY5834846</strain>
    </source>
</reference>
<dbReference type="AlphaFoldDB" id="A0A3E5GGP0"/>
<reference evidence="8" key="2">
    <citation type="submission" date="2022-08" db="EMBL/GenBank/DDBJ databases">
        <title>Genome Sequencing of Bacteroides fragilis Group Isolates with Nanopore Technology.</title>
        <authorList>
            <person name="Tisza M.J."/>
            <person name="Smith D."/>
            <person name="Dekker J.P."/>
        </authorList>
    </citation>
    <scope>NUCLEOTIDE SEQUENCE</scope>
    <source>
        <strain evidence="8">BFG-351</strain>
    </source>
</reference>
<name>A0A3E5GGP0_9BACE</name>
<dbReference type="InterPro" id="IPR012001">
    <property type="entry name" value="Thiamin_PyroP_enz_TPP-bd_dom"/>
</dbReference>
<protein>
    <submittedName>
        <fullName evidence="7">Thiamine pyrophosphate TPP-binding domain-containing protein</fullName>
        <ecNumber evidence="7">2.2.1.9</ecNumber>
    </submittedName>
    <submittedName>
        <fullName evidence="8">Thiamine pyrophosphate-binding protein</fullName>
    </submittedName>
</protein>
<keyword evidence="2" id="KW-0479">Metal-binding</keyword>
<sequence>MKEYYSAERNVQIVIALLKAYNIKKIVASPGTTNIPFVCSAQNDSYFEMYSCVDERSAAYMACGLSAESGEPVVLTCTGATASRNYFSGLTEAFYRRLPILALTSTRPLSYIGNHLAQVIDRTAVPNDIVKISVFAPLVKDSNDEWDCQLKVNRALIALKKDGGGPVHIDLETNSSFDFSVQEIKDVHAIQYITIRDTFPILPKGRIAIFVGSHTTFTQELTVAIDIFCENNNGVVYCDQTSNYRGKYRIMSSLLGCQDKYKSVACHMDLLIYIGDICGAYESVLLMPKAKTVWRVSEDGIIRDPSHSLSKMFYMQEVDFFNHYIEAQTNEKNLSFYNECKQDYDHLYSLISKKIPFSNIWLAYELSPRIPEGSVMHYAILNSLRAWSFFETPNTVRGYSNVGGFGIDGNISALIGASLYNKDRLYFGIIGDLAFFYDMNTLGNRHVGKNVRILLVNNGKGMEFRNYTHPASRFSDVLVDQYMDGAGHFGQKSISLVRHYAEDLGYEYLTASCKVSFSKNVERFLIPEITDKPMIFEVFTEQVDENEALYTIRNLEKSTDKIMESIAKKLIVNVAGEEGFEKVKKIIRGR</sequence>
<dbReference type="InterPro" id="IPR004433">
    <property type="entry name" value="MenaQ_synth_MenD"/>
</dbReference>
<evidence type="ECO:0000313" key="8">
    <source>
        <dbReference type="EMBL" id="MCS2793036.1"/>
    </source>
</evidence>
<evidence type="ECO:0000256" key="1">
    <source>
        <dbReference type="ARBA" id="ARBA00022679"/>
    </source>
</evidence>
<evidence type="ECO:0000313" key="7">
    <source>
        <dbReference type="EMBL" id="CUQ26416.1"/>
    </source>
</evidence>
<evidence type="ECO:0000256" key="2">
    <source>
        <dbReference type="ARBA" id="ARBA00022723"/>
    </source>
</evidence>
<accession>A0A3E5GGP0</accession>
<keyword evidence="1 7" id="KW-0808">Transferase</keyword>
<evidence type="ECO:0000256" key="4">
    <source>
        <dbReference type="ARBA" id="ARBA00023052"/>
    </source>
</evidence>